<reference evidence="1 2" key="1">
    <citation type="submission" date="2024-01" db="EMBL/GenBank/DDBJ databases">
        <title>Comparative genomics of Cryptococcus and Kwoniella reveals pathogenesis evolution and contrasting modes of karyotype evolution via chromosome fusion or intercentromeric recombination.</title>
        <authorList>
            <person name="Coelho M.A."/>
            <person name="David-Palma M."/>
            <person name="Shea T."/>
            <person name="Bowers K."/>
            <person name="McGinley-Smith S."/>
            <person name="Mohammad A.W."/>
            <person name="Gnirke A."/>
            <person name="Yurkov A.M."/>
            <person name="Nowrousian M."/>
            <person name="Sun S."/>
            <person name="Cuomo C.A."/>
            <person name="Heitman J."/>
        </authorList>
    </citation>
    <scope>NUCLEOTIDE SEQUENCE [LARGE SCALE GENOMIC DNA]</scope>
    <source>
        <strain evidence="1 2">CBS 6074</strain>
    </source>
</reference>
<accession>A0AAX4JLM8</accession>
<evidence type="ECO:0000313" key="1">
    <source>
        <dbReference type="EMBL" id="WWC85318.1"/>
    </source>
</evidence>
<dbReference type="RefSeq" id="XP_066072081.1">
    <property type="nucleotide sequence ID" value="XM_066215984.1"/>
</dbReference>
<dbReference type="Proteomes" id="UP001355207">
    <property type="component" value="Chromosome 1"/>
</dbReference>
<protein>
    <submittedName>
        <fullName evidence="1">Uncharacterized protein</fullName>
    </submittedName>
</protein>
<proteinExistence type="predicted"/>
<gene>
    <name evidence="1" type="ORF">L201_000180</name>
</gene>
<keyword evidence="2" id="KW-1185">Reference proteome</keyword>
<dbReference type="AlphaFoldDB" id="A0AAX4JLM8"/>
<organism evidence="1 2">
    <name type="scientific">Kwoniella dendrophila CBS 6074</name>
    <dbReference type="NCBI Taxonomy" id="1295534"/>
    <lineage>
        <taxon>Eukaryota</taxon>
        <taxon>Fungi</taxon>
        <taxon>Dikarya</taxon>
        <taxon>Basidiomycota</taxon>
        <taxon>Agaricomycotina</taxon>
        <taxon>Tremellomycetes</taxon>
        <taxon>Tremellales</taxon>
        <taxon>Cryptococcaceae</taxon>
        <taxon>Kwoniella</taxon>
    </lineage>
</organism>
<sequence length="101" mass="11581">MGSSSSSKISENEIPLSARVRSKYGLYILLKYPECYTRSPKPLWTGSYDQLIHEEPTPTSTLYGWGYSKGFNKKEVDTFIQGIKSREPDIQVKYKIVGPQW</sequence>
<evidence type="ECO:0000313" key="2">
    <source>
        <dbReference type="Proteomes" id="UP001355207"/>
    </source>
</evidence>
<name>A0AAX4JLM8_9TREE</name>
<dbReference type="EMBL" id="CP144098">
    <property type="protein sequence ID" value="WWC85318.1"/>
    <property type="molecule type" value="Genomic_DNA"/>
</dbReference>
<dbReference type="GeneID" id="91090852"/>